<dbReference type="Proteomes" id="UP000253918">
    <property type="component" value="Unassembled WGS sequence"/>
</dbReference>
<dbReference type="RefSeq" id="WP_114688382.1">
    <property type="nucleotide sequence ID" value="NZ_QQNB01000003.1"/>
</dbReference>
<dbReference type="AlphaFoldDB" id="A0A369VQH0"/>
<organism evidence="1 2">
    <name type="scientific">Sphingomonas aracearum</name>
    <dbReference type="NCBI Taxonomy" id="2283317"/>
    <lineage>
        <taxon>Bacteria</taxon>
        <taxon>Pseudomonadati</taxon>
        <taxon>Pseudomonadota</taxon>
        <taxon>Alphaproteobacteria</taxon>
        <taxon>Sphingomonadales</taxon>
        <taxon>Sphingomonadaceae</taxon>
        <taxon>Sphingomonas</taxon>
    </lineage>
</organism>
<reference evidence="1 2" key="1">
    <citation type="submission" date="2018-07" db="EMBL/GenBank/DDBJ databases">
        <title>a novel species of Sphingomonas isolated from the rhizosphere soil of Araceae plant.</title>
        <authorList>
            <person name="Zhiyong W."/>
            <person name="Qinglan Z."/>
            <person name="Zhiwei F."/>
            <person name="Ding X."/>
            <person name="Gejiao W."/>
            <person name="Shixue Z."/>
        </authorList>
    </citation>
    <scope>NUCLEOTIDE SEQUENCE [LARGE SCALE GENOMIC DNA]</scope>
    <source>
        <strain evidence="1 2">WZY 27</strain>
    </source>
</reference>
<sequence length="83" mass="9086">MDVIEGSIEERGRALVAEVRSAARAHATTWEALVPDSFRVDLRAEAAEEAAYLEMAAAKTRLREHICATYGISIRELASLAMP</sequence>
<comment type="caution">
    <text evidence="1">The sequence shown here is derived from an EMBL/GenBank/DDBJ whole genome shotgun (WGS) entry which is preliminary data.</text>
</comment>
<dbReference type="EMBL" id="QQNB01000003">
    <property type="protein sequence ID" value="RDE04646.1"/>
    <property type="molecule type" value="Genomic_DNA"/>
</dbReference>
<accession>A0A369VQH0</accession>
<evidence type="ECO:0000313" key="2">
    <source>
        <dbReference type="Proteomes" id="UP000253918"/>
    </source>
</evidence>
<gene>
    <name evidence="1" type="ORF">DVW87_13715</name>
</gene>
<name>A0A369VQH0_9SPHN</name>
<evidence type="ECO:0000313" key="1">
    <source>
        <dbReference type="EMBL" id="RDE04646.1"/>
    </source>
</evidence>
<dbReference type="OrthoDB" id="7575262at2"/>
<proteinExistence type="predicted"/>
<keyword evidence="2" id="KW-1185">Reference proteome</keyword>
<protein>
    <submittedName>
        <fullName evidence="1">Uncharacterized protein</fullName>
    </submittedName>
</protein>